<organism evidence="2">
    <name type="scientific">Anthurium amnicola</name>
    <dbReference type="NCBI Taxonomy" id="1678845"/>
    <lineage>
        <taxon>Eukaryota</taxon>
        <taxon>Viridiplantae</taxon>
        <taxon>Streptophyta</taxon>
        <taxon>Embryophyta</taxon>
        <taxon>Tracheophyta</taxon>
        <taxon>Spermatophyta</taxon>
        <taxon>Magnoliopsida</taxon>
        <taxon>Liliopsida</taxon>
        <taxon>Araceae</taxon>
        <taxon>Pothoideae</taxon>
        <taxon>Potheae</taxon>
        <taxon>Anthurium</taxon>
    </lineage>
</organism>
<keyword evidence="1" id="KW-0812">Transmembrane</keyword>
<sequence length="468" mass="51644">KKMPRLMFSVNNEMMGFIRCYIVIICAFFFLISSILIPGISAQNLPMNQCVTTTYNADNDYFPDKVTVEAATMFSVNYFKNYKLVTNKQTNEIFALYQCGTPVPTNLPAGAKPLQISVKNVAVTDTSVIPFLDLLGFRSTIKLLDTSDLVSSPCVQSAKNSGSLTILTTNQTLNEIQLAGVDVSFGAFEAKPTDLKSVSIASATDPGVLNRVEWLKFYSVFFNAESKANDIYGKIKSNYECLKNLANKNSPSEKPIVAWVAYEAPSEFNQNTPSWKIADAVFKKQLTEDAGGAYFNITPLSYSTSADFLKAIGNVDILIDETFVGPTINDFYNNFGLKPDQQQYKFIKNQAIYREDGTTNPNDGRDWLENAIAMGDALLEDMINVVNPKLPKPDYNRIWLRNIAKNEPVKISSAANCTNPDQPLTSKADNCAALSSVTAKGNGVISSTPTFFSCFIAFVFVNLVILFI</sequence>
<evidence type="ECO:0000256" key="1">
    <source>
        <dbReference type="SAM" id="Phobius"/>
    </source>
</evidence>
<name>A0A1D1ZAA1_9ARAE</name>
<keyword evidence="1" id="KW-1133">Transmembrane helix</keyword>
<dbReference type="PANTHER" id="PTHR38360">
    <property type="entry name" value="OS03G0120000 PROTEIN"/>
    <property type="match status" value="1"/>
</dbReference>
<reference evidence="2" key="1">
    <citation type="submission" date="2015-07" db="EMBL/GenBank/DDBJ databases">
        <title>Transcriptome Assembly of Anthurium amnicola.</title>
        <authorList>
            <person name="Suzuki J."/>
        </authorList>
    </citation>
    <scope>NUCLEOTIDE SEQUENCE</scope>
</reference>
<dbReference type="EMBL" id="GDJX01004133">
    <property type="protein sequence ID" value="JAT63803.1"/>
    <property type="molecule type" value="Transcribed_RNA"/>
</dbReference>
<dbReference type="PANTHER" id="PTHR38360:SF1">
    <property type="entry name" value="F12P19.7"/>
    <property type="match status" value="1"/>
</dbReference>
<dbReference type="AlphaFoldDB" id="A0A1D1ZAA1"/>
<feature type="transmembrane region" description="Helical" evidence="1">
    <location>
        <begin position="450"/>
        <end position="467"/>
    </location>
</feature>
<evidence type="ECO:0000313" key="2">
    <source>
        <dbReference type="EMBL" id="JAT63803.1"/>
    </source>
</evidence>
<protein>
    <submittedName>
        <fullName evidence="2">Uncharacterized protein MJ0642</fullName>
    </submittedName>
</protein>
<dbReference type="SUPFAM" id="SSF53807">
    <property type="entry name" value="Helical backbone' metal receptor"/>
    <property type="match status" value="1"/>
</dbReference>
<feature type="non-terminal residue" evidence="2">
    <location>
        <position position="1"/>
    </location>
</feature>
<gene>
    <name evidence="2" type="primary">MJ0642_0</name>
    <name evidence="2" type="ORF">g.13803</name>
</gene>
<keyword evidence="1" id="KW-0472">Membrane</keyword>
<accession>A0A1D1ZAA1</accession>
<proteinExistence type="predicted"/>